<evidence type="ECO:0000256" key="1">
    <source>
        <dbReference type="ARBA" id="ARBA00000348"/>
    </source>
</evidence>
<comment type="cofactor">
    <cofactor evidence="10">
        <name>Zn(2+)</name>
        <dbReference type="ChEBI" id="CHEBI:29105"/>
    </cofactor>
    <text evidence="10">Binds 1 zinc ion per subunit.</text>
</comment>
<dbReference type="AlphaFoldDB" id="A0A1V3NEI0"/>
<dbReference type="GO" id="GO:0005975">
    <property type="term" value="P:carbohydrate metabolic process"/>
    <property type="evidence" value="ECO:0007669"/>
    <property type="project" value="UniProtKB-UniRule"/>
</dbReference>
<evidence type="ECO:0000313" key="12">
    <source>
        <dbReference type="EMBL" id="OOG23404.1"/>
    </source>
</evidence>
<keyword evidence="7 10" id="KW-0862">Zinc</keyword>
<dbReference type="STRING" id="108003.B1C78_11315"/>
<comment type="similarity">
    <text evidence="4 10">Belongs to the SIS family. GmhA subfamily.</text>
</comment>
<comment type="caution">
    <text evidence="12">The sequence shown here is derived from an EMBL/GenBank/DDBJ whole genome shotgun (WGS) entry which is preliminary data.</text>
</comment>
<feature type="binding site" evidence="10">
    <location>
        <begin position="50"/>
        <end position="52"/>
    </location>
    <ligand>
        <name>substrate</name>
    </ligand>
</feature>
<dbReference type="GO" id="GO:2001061">
    <property type="term" value="P:D-glycero-D-manno-heptose 7-phosphate biosynthetic process"/>
    <property type="evidence" value="ECO:0007669"/>
    <property type="project" value="UniProtKB-UniPathway"/>
</dbReference>
<dbReference type="GO" id="GO:0097367">
    <property type="term" value="F:carbohydrate derivative binding"/>
    <property type="evidence" value="ECO:0007669"/>
    <property type="project" value="InterPro"/>
</dbReference>
<reference evidence="12 13" key="1">
    <citation type="submission" date="2017-02" db="EMBL/GenBank/DDBJ databases">
        <title>Genomic diversity within the haloalkaliphilic genus Thioalkalivibrio.</title>
        <authorList>
            <person name="Ahn A.-C."/>
            <person name="Meier-Kolthoff J."/>
            <person name="Overmars L."/>
            <person name="Richter M."/>
            <person name="Woyke T."/>
            <person name="Sorokin D.Y."/>
            <person name="Muyzer G."/>
        </authorList>
    </citation>
    <scope>NUCLEOTIDE SEQUENCE [LARGE SCALE GENOMIC DNA]</scope>
    <source>
        <strain evidence="12 13">ALJD</strain>
    </source>
</reference>
<gene>
    <name evidence="10" type="primary">gmhA</name>
    <name evidence="12" type="ORF">B1C78_11315</name>
</gene>
<keyword evidence="5 10" id="KW-0963">Cytoplasm</keyword>
<dbReference type="CDD" id="cd05006">
    <property type="entry name" value="SIS_GmhA"/>
    <property type="match status" value="1"/>
</dbReference>
<evidence type="ECO:0000313" key="13">
    <source>
        <dbReference type="Proteomes" id="UP000189462"/>
    </source>
</evidence>
<dbReference type="GO" id="GO:0005737">
    <property type="term" value="C:cytoplasm"/>
    <property type="evidence" value="ECO:0007669"/>
    <property type="project" value="UniProtKB-SubCell"/>
</dbReference>
<dbReference type="GO" id="GO:0008270">
    <property type="term" value="F:zinc ion binding"/>
    <property type="evidence" value="ECO:0007669"/>
    <property type="project" value="UniProtKB-UniRule"/>
</dbReference>
<comment type="function">
    <text evidence="2 10">Catalyzes the isomerization of sedoheptulose 7-phosphate in D-glycero-D-manno-heptose 7-phosphate.</text>
</comment>
<dbReference type="PANTHER" id="PTHR30390">
    <property type="entry name" value="SEDOHEPTULOSE 7-PHOSPHATE ISOMERASE / DNAA INITIATOR-ASSOCIATING FACTOR FOR REPLICATION INITIATION"/>
    <property type="match status" value="1"/>
</dbReference>
<feature type="binding site" evidence="10">
    <location>
        <position position="63"/>
    </location>
    <ligand>
        <name>substrate</name>
    </ligand>
</feature>
<dbReference type="OrthoDB" id="9810929at2"/>
<dbReference type="PROSITE" id="PS51464">
    <property type="entry name" value="SIS"/>
    <property type="match status" value="1"/>
</dbReference>
<feature type="binding site" evidence="10">
    <location>
        <position position="170"/>
    </location>
    <ligand>
        <name>substrate</name>
    </ligand>
</feature>
<keyword evidence="9 10" id="KW-0119">Carbohydrate metabolism</keyword>
<dbReference type="RefSeq" id="WP_077279268.1">
    <property type="nucleotide sequence ID" value="NZ_MVBK01000065.1"/>
</dbReference>
<comment type="subunit">
    <text evidence="10">Homotetramer.</text>
</comment>
<comment type="subcellular location">
    <subcellularLocation>
        <location evidence="3 10">Cytoplasm</location>
    </subcellularLocation>
</comment>
<comment type="pathway">
    <text evidence="10">Carbohydrate biosynthesis; D-glycero-D-manno-heptose 7-phosphate biosynthesis; D-glycero-alpha-D-manno-heptose 7-phosphate and D-glycero-beta-D-manno-heptose 7-phosphate from sedoheptulose 7-phosphate: step 1/1.</text>
</comment>
<dbReference type="InterPro" id="IPR050099">
    <property type="entry name" value="SIS_GmhA/DiaA_subfam"/>
</dbReference>
<feature type="binding site" evidence="10">
    <location>
        <begin position="118"/>
        <end position="120"/>
    </location>
    <ligand>
        <name>substrate</name>
    </ligand>
</feature>
<comment type="catalytic activity">
    <reaction evidence="1 10">
        <text>2 D-sedoheptulose 7-phosphate = D-glycero-alpha-D-manno-heptose 7-phosphate + D-glycero-beta-D-manno-heptose 7-phosphate</text>
        <dbReference type="Rhea" id="RHEA:27489"/>
        <dbReference type="ChEBI" id="CHEBI:57483"/>
        <dbReference type="ChEBI" id="CHEBI:60203"/>
        <dbReference type="ChEBI" id="CHEBI:60204"/>
        <dbReference type="EC" id="5.3.1.28"/>
    </reaction>
</comment>
<organism evidence="12 13">
    <name type="scientific">Thioalkalivibrio denitrificans</name>
    <dbReference type="NCBI Taxonomy" id="108003"/>
    <lineage>
        <taxon>Bacteria</taxon>
        <taxon>Pseudomonadati</taxon>
        <taxon>Pseudomonadota</taxon>
        <taxon>Gammaproteobacteria</taxon>
        <taxon>Chromatiales</taxon>
        <taxon>Ectothiorhodospiraceae</taxon>
        <taxon>Thioalkalivibrio</taxon>
    </lineage>
</organism>
<feature type="binding site" evidence="10">
    <location>
        <position position="123"/>
    </location>
    <ligand>
        <name>substrate</name>
    </ligand>
</feature>
<dbReference type="UniPathway" id="UPA00041">
    <property type="reaction ID" value="UER00436"/>
</dbReference>
<keyword evidence="13" id="KW-1185">Reference proteome</keyword>
<dbReference type="EC" id="5.3.1.28" evidence="10"/>
<feature type="binding site" evidence="10">
    <location>
        <begin position="92"/>
        <end position="93"/>
    </location>
    <ligand>
        <name>substrate</name>
    </ligand>
</feature>
<evidence type="ECO:0000256" key="10">
    <source>
        <dbReference type="HAMAP-Rule" id="MF_00067"/>
    </source>
</evidence>
<dbReference type="PANTHER" id="PTHR30390:SF6">
    <property type="entry name" value="DNAA INITIATOR-ASSOCIATING PROTEIN DIAA"/>
    <property type="match status" value="1"/>
</dbReference>
<dbReference type="GO" id="GO:0008968">
    <property type="term" value="F:D-sedoheptulose 7-phosphate isomerase activity"/>
    <property type="evidence" value="ECO:0007669"/>
    <property type="project" value="UniProtKB-UniRule"/>
</dbReference>
<dbReference type="HAMAP" id="MF_00067">
    <property type="entry name" value="GmhA"/>
    <property type="match status" value="1"/>
</dbReference>
<protein>
    <recommendedName>
        <fullName evidence="10">Phosphoheptose isomerase</fullName>
        <ecNumber evidence="10">5.3.1.28</ecNumber>
    </recommendedName>
    <alternativeName>
        <fullName evidence="10">Sedoheptulose 7-phosphate isomerase</fullName>
    </alternativeName>
</protein>
<feature type="domain" description="SIS" evidence="11">
    <location>
        <begin position="35"/>
        <end position="194"/>
    </location>
</feature>
<dbReference type="InterPro" id="IPR004515">
    <property type="entry name" value="Phosphoheptose_Isoase"/>
</dbReference>
<dbReference type="InterPro" id="IPR046348">
    <property type="entry name" value="SIS_dom_sf"/>
</dbReference>
<evidence type="ECO:0000256" key="6">
    <source>
        <dbReference type="ARBA" id="ARBA00022723"/>
    </source>
</evidence>
<evidence type="ECO:0000256" key="3">
    <source>
        <dbReference type="ARBA" id="ARBA00004496"/>
    </source>
</evidence>
<evidence type="ECO:0000256" key="5">
    <source>
        <dbReference type="ARBA" id="ARBA00022490"/>
    </source>
</evidence>
<evidence type="ECO:0000256" key="9">
    <source>
        <dbReference type="ARBA" id="ARBA00023277"/>
    </source>
</evidence>
<evidence type="ECO:0000256" key="7">
    <source>
        <dbReference type="ARBA" id="ARBA00022833"/>
    </source>
</evidence>
<name>A0A1V3NEI0_9GAMM</name>
<keyword evidence="6 10" id="KW-0479">Metal-binding</keyword>
<evidence type="ECO:0000256" key="4">
    <source>
        <dbReference type="ARBA" id="ARBA00009894"/>
    </source>
</evidence>
<dbReference type="SUPFAM" id="SSF53697">
    <property type="entry name" value="SIS domain"/>
    <property type="match status" value="1"/>
</dbReference>
<evidence type="ECO:0000256" key="2">
    <source>
        <dbReference type="ARBA" id="ARBA00003172"/>
    </source>
</evidence>
<sequence length="204" mass="21359">MTPETLSEVLRESARIKMQLADEQADAILVVIDAVVEALARGNTIFFFGNGGSAADSQHLAAELVGRFVRERRPLAALALTTDTSILTSIGNDYGFDEIFLRQIQGLGRKGDVVVGLSTSGNSPNVLKAMEAARVGGLTTVGLTGRSGGKLAAVVHHCLRVPSDDTARIQESHIAIGHLICMGVDEAVADGRIPTEAHGSGSSE</sequence>
<dbReference type="Pfam" id="PF13580">
    <property type="entry name" value="SIS_2"/>
    <property type="match status" value="1"/>
</dbReference>
<dbReference type="Proteomes" id="UP000189462">
    <property type="component" value="Unassembled WGS sequence"/>
</dbReference>
<feature type="binding site" evidence="10">
    <location>
        <position position="63"/>
    </location>
    <ligand>
        <name>Zn(2+)</name>
        <dbReference type="ChEBI" id="CHEBI:29105"/>
    </ligand>
</feature>
<dbReference type="EMBL" id="MVBK01000065">
    <property type="protein sequence ID" value="OOG23404.1"/>
    <property type="molecule type" value="Genomic_DNA"/>
</dbReference>
<accession>A0A1V3NEI0</accession>
<feature type="binding site" evidence="10">
    <location>
        <position position="178"/>
    </location>
    <ligand>
        <name>Zn(2+)</name>
        <dbReference type="ChEBI" id="CHEBI:29105"/>
    </ligand>
</feature>
<feature type="binding site" evidence="10">
    <location>
        <position position="170"/>
    </location>
    <ligand>
        <name>Zn(2+)</name>
        <dbReference type="ChEBI" id="CHEBI:29105"/>
    </ligand>
</feature>
<dbReference type="InterPro" id="IPR035461">
    <property type="entry name" value="GmhA/DiaA"/>
</dbReference>
<keyword evidence="8 10" id="KW-0413">Isomerase</keyword>
<comment type="miscellaneous">
    <text evidence="10">The reaction produces a racemic mixture of D-glycero-alpha-D-manno-heptose 7-phosphate and D-glycero-beta-D-manno-heptose 7-phosphate.</text>
</comment>
<proteinExistence type="inferred from homology"/>
<feature type="binding site" evidence="10">
    <location>
        <position position="59"/>
    </location>
    <ligand>
        <name>Zn(2+)</name>
        <dbReference type="ChEBI" id="CHEBI:29105"/>
    </ligand>
</feature>
<evidence type="ECO:0000256" key="8">
    <source>
        <dbReference type="ARBA" id="ARBA00023235"/>
    </source>
</evidence>
<dbReference type="InterPro" id="IPR001347">
    <property type="entry name" value="SIS_dom"/>
</dbReference>
<dbReference type="Gene3D" id="3.40.50.10490">
    <property type="entry name" value="Glucose-6-phosphate isomerase like protein, domain 1"/>
    <property type="match status" value="1"/>
</dbReference>
<evidence type="ECO:0000259" key="11">
    <source>
        <dbReference type="PROSITE" id="PS51464"/>
    </source>
</evidence>